<evidence type="ECO:0000256" key="1">
    <source>
        <dbReference type="SAM" id="MobiDB-lite"/>
    </source>
</evidence>
<protein>
    <submittedName>
        <fullName evidence="3">Na+/H+ antiporter subunit G</fullName>
    </submittedName>
</protein>
<keyword evidence="2" id="KW-0472">Membrane</keyword>
<feature type="transmembrane region" description="Helical" evidence="2">
    <location>
        <begin position="12"/>
        <end position="35"/>
    </location>
</feature>
<evidence type="ECO:0000256" key="2">
    <source>
        <dbReference type="SAM" id="Phobius"/>
    </source>
</evidence>
<dbReference type="PANTHER" id="PTHR34703:SF1">
    <property type="entry name" value="ANTIPORTER SUBUNIT MNHG2-RELATED"/>
    <property type="match status" value="1"/>
</dbReference>
<dbReference type="GO" id="GO:0015385">
    <property type="term" value="F:sodium:proton antiporter activity"/>
    <property type="evidence" value="ECO:0007669"/>
    <property type="project" value="TreeGrafter"/>
</dbReference>
<dbReference type="OrthoDB" id="4427992at2"/>
<dbReference type="NCBIfam" id="TIGR01300">
    <property type="entry name" value="CPA3_mnhG_phaG"/>
    <property type="match status" value="1"/>
</dbReference>
<dbReference type="AlphaFoldDB" id="A0A2U2CGF1"/>
<organism evidence="3 4">
    <name type="scientific">Pararhodobacter marinus</name>
    <dbReference type="NCBI Taxonomy" id="2184063"/>
    <lineage>
        <taxon>Bacteria</taxon>
        <taxon>Pseudomonadati</taxon>
        <taxon>Pseudomonadota</taxon>
        <taxon>Alphaproteobacteria</taxon>
        <taxon>Rhodobacterales</taxon>
        <taxon>Paracoccaceae</taxon>
        <taxon>Pararhodobacter</taxon>
    </lineage>
</organism>
<dbReference type="Pfam" id="PF03334">
    <property type="entry name" value="PhaG_MnhG_YufB"/>
    <property type="match status" value="1"/>
</dbReference>
<dbReference type="EMBL" id="QEYD01000002">
    <property type="protein sequence ID" value="PWE30965.1"/>
    <property type="molecule type" value="Genomic_DNA"/>
</dbReference>
<dbReference type="NCBIfam" id="NF009316">
    <property type="entry name" value="PRK12674.1-5"/>
    <property type="match status" value="1"/>
</dbReference>
<dbReference type="PANTHER" id="PTHR34703">
    <property type="entry name" value="ANTIPORTER SUBUNIT MNHG2-RELATED"/>
    <property type="match status" value="1"/>
</dbReference>
<reference evidence="3 4" key="1">
    <citation type="submission" date="2018-05" db="EMBL/GenBank/DDBJ databases">
        <title>Pararhodobacter marina sp. nov., isolated from deep-sea water of the Indian Ocean.</title>
        <authorList>
            <person name="Lai Q.Sr."/>
            <person name="Liu X."/>
            <person name="Shao Z."/>
        </authorList>
    </citation>
    <scope>NUCLEOTIDE SEQUENCE [LARGE SCALE GENOMIC DNA]</scope>
    <source>
        <strain evidence="3 4">CIC4N-9</strain>
    </source>
</reference>
<comment type="caution">
    <text evidence="3">The sequence shown here is derived from an EMBL/GenBank/DDBJ whole genome shotgun (WGS) entry which is preliminary data.</text>
</comment>
<evidence type="ECO:0000313" key="4">
    <source>
        <dbReference type="Proteomes" id="UP000244940"/>
    </source>
</evidence>
<accession>A0A2U2CGF1</accession>
<dbReference type="InterPro" id="IPR005133">
    <property type="entry name" value="PhaG_MnhG_YufB"/>
</dbReference>
<name>A0A2U2CGF1_9RHOB</name>
<dbReference type="Proteomes" id="UP000244940">
    <property type="component" value="Unassembled WGS sequence"/>
</dbReference>
<dbReference type="GeneID" id="94364087"/>
<keyword evidence="2" id="KW-1133">Transmembrane helix</keyword>
<proteinExistence type="predicted"/>
<feature type="transmembrane region" description="Helical" evidence="2">
    <location>
        <begin position="47"/>
        <end position="65"/>
    </location>
</feature>
<dbReference type="RefSeq" id="WP_109532043.1">
    <property type="nucleotide sequence ID" value="NZ_CAXPUO010000013.1"/>
</dbReference>
<keyword evidence="2" id="KW-0812">Transmembrane</keyword>
<feature type="region of interest" description="Disordered" evidence="1">
    <location>
        <begin position="117"/>
        <end position="142"/>
    </location>
</feature>
<sequence>MTHDLPLWGEITVTVFLIVAGLFALVGSIGLVKLPDPITRLHAPTKATTLGVGGVLIASMVYVFATEGRVSMHELLITLFLLLTAPISALFIAKVHLHLRETPDTLPEAPDSVGWAGYAADGPARGVREVPPPEPGTTSTSI</sequence>
<keyword evidence="4" id="KW-1185">Reference proteome</keyword>
<feature type="transmembrane region" description="Helical" evidence="2">
    <location>
        <begin position="71"/>
        <end position="93"/>
    </location>
</feature>
<evidence type="ECO:0000313" key="3">
    <source>
        <dbReference type="EMBL" id="PWE30965.1"/>
    </source>
</evidence>
<gene>
    <name evidence="3" type="ORF">C4N9_04220</name>
</gene>